<feature type="region of interest" description="Disordered" evidence="1">
    <location>
        <begin position="260"/>
        <end position="290"/>
    </location>
</feature>
<protein>
    <submittedName>
        <fullName evidence="2">Uncharacterized protein</fullName>
    </submittedName>
</protein>
<organism evidence="2 3">
    <name type="scientific">Desmophyllum pertusum</name>
    <dbReference type="NCBI Taxonomy" id="174260"/>
    <lineage>
        <taxon>Eukaryota</taxon>
        <taxon>Metazoa</taxon>
        <taxon>Cnidaria</taxon>
        <taxon>Anthozoa</taxon>
        <taxon>Hexacorallia</taxon>
        <taxon>Scleractinia</taxon>
        <taxon>Caryophylliina</taxon>
        <taxon>Caryophylliidae</taxon>
        <taxon>Desmophyllum</taxon>
    </lineage>
</organism>
<dbReference type="PROSITE" id="PS51257">
    <property type="entry name" value="PROKAR_LIPOPROTEIN"/>
    <property type="match status" value="1"/>
</dbReference>
<dbReference type="Proteomes" id="UP001163046">
    <property type="component" value="Unassembled WGS sequence"/>
</dbReference>
<dbReference type="AlphaFoldDB" id="A0A9W9Y982"/>
<proteinExistence type="predicted"/>
<dbReference type="EMBL" id="MU827805">
    <property type="protein sequence ID" value="KAJ7326039.1"/>
    <property type="molecule type" value="Genomic_DNA"/>
</dbReference>
<gene>
    <name evidence="2" type="ORF">OS493_028762</name>
</gene>
<comment type="caution">
    <text evidence="2">The sequence shown here is derived from an EMBL/GenBank/DDBJ whole genome shotgun (WGS) entry which is preliminary data.</text>
</comment>
<evidence type="ECO:0000256" key="1">
    <source>
        <dbReference type="SAM" id="MobiDB-lite"/>
    </source>
</evidence>
<accession>A0A9W9Y982</accession>
<evidence type="ECO:0000313" key="3">
    <source>
        <dbReference type="Proteomes" id="UP001163046"/>
    </source>
</evidence>
<keyword evidence="3" id="KW-1185">Reference proteome</keyword>
<name>A0A9W9Y982_9CNID</name>
<evidence type="ECO:0000313" key="2">
    <source>
        <dbReference type="EMBL" id="KAJ7326039.1"/>
    </source>
</evidence>
<reference evidence="2" key="1">
    <citation type="submission" date="2023-01" db="EMBL/GenBank/DDBJ databases">
        <title>Genome assembly of the deep-sea coral Lophelia pertusa.</title>
        <authorList>
            <person name="Herrera S."/>
            <person name="Cordes E."/>
        </authorList>
    </citation>
    <scope>NUCLEOTIDE SEQUENCE</scope>
    <source>
        <strain evidence="2">USNM1676648</strain>
        <tissue evidence="2">Polyp</tissue>
    </source>
</reference>
<dbReference type="OrthoDB" id="5989077at2759"/>
<sequence length="463" mass="50895">MQNFRSLFAPYSAGASSASCARPPPAKKARTFFKVKETWTHDFFCLGSTQDTCVPPCAQKIYLQNAGLGRRKLVFSCRGSAIDVKTKLESVYPKLKASGGFELLRSESPSSKLSLITPPAGGYSVEFLRDAAGLGQALAYIRPLQIDLDTSAVQSTEQQVGGENVLTVKCLECEADVAMATFRQHQAQCNIRSPLESSRRGVLYLDDQGTVADADADEKSVSMLSHIFSEKPKEVIEQAVRRANGSVSLAAQEFLLENKDMPSESASRSSRDPDAPSTSFSDSCFAPATSDEDNTKRIRAYRDEFWNECIVVFKHPQFDFTAAPQNSICWGSGCRCRRVRERIWHTIAQCNILSRSQNFSKGQKKGNCPYIQSYGINSRLFQLAGKMVAYLICHLDIGIPCLSPAAYNYIATAIVAPDCCSVDDIVDLELTELISQVMLLQVLRSYKQVASNEFLGNALITAG</sequence>